<evidence type="ECO:0000256" key="1">
    <source>
        <dbReference type="ARBA" id="ARBA00022679"/>
    </source>
</evidence>
<sequence length="241" mass="26291">MTTVSAERLASVFVEFADTLTEQFDLLEFLHMLTGRTADLVGAAAVGLVLANKNGNLEFIAGSDEKAKLLELFQLQNREGPCQEAYRTGRPVVNVDLGEAASRWPRFAPQASALGFRSVHAFPLRLRSQTIGALNVFSDTSEGNFDRKDVPIVQALADVAAISLLQERAIHRGEVLTEQLQSALNTRVVIEQAKGAIAQIHQISVDDAFVRIRAYARNNNRRLTDVAHAVISDRSSVPGLA</sequence>
<dbReference type="GO" id="GO:0003723">
    <property type="term" value="F:RNA binding"/>
    <property type="evidence" value="ECO:0007669"/>
    <property type="project" value="InterPro"/>
</dbReference>
<keyword evidence="7" id="KW-1185">Reference proteome</keyword>
<dbReference type="EMBL" id="JFBT01000001">
    <property type="protein sequence ID" value="EXG79229.1"/>
    <property type="molecule type" value="Genomic_DNA"/>
</dbReference>
<dbReference type="InterPro" id="IPR005561">
    <property type="entry name" value="ANTAR"/>
</dbReference>
<dbReference type="SMART" id="SM01012">
    <property type="entry name" value="ANTAR"/>
    <property type="match status" value="1"/>
</dbReference>
<accession>A0A010ZKQ6</accession>
<dbReference type="InterPro" id="IPR036388">
    <property type="entry name" value="WH-like_DNA-bd_sf"/>
</dbReference>
<dbReference type="Pfam" id="PF03861">
    <property type="entry name" value="ANTAR"/>
    <property type="match status" value="1"/>
</dbReference>
<keyword evidence="1" id="KW-0808">Transferase</keyword>
<dbReference type="Gene3D" id="1.10.10.10">
    <property type="entry name" value="Winged helix-like DNA-binding domain superfamily/Winged helix DNA-binding domain"/>
    <property type="match status" value="1"/>
</dbReference>
<keyword evidence="3" id="KW-0805">Transcription regulation</keyword>
<feature type="domain" description="ANTAR" evidence="5">
    <location>
        <begin position="170"/>
        <end position="231"/>
    </location>
</feature>
<dbReference type="GO" id="GO:0016301">
    <property type="term" value="F:kinase activity"/>
    <property type="evidence" value="ECO:0007669"/>
    <property type="project" value="UniProtKB-KW"/>
</dbReference>
<dbReference type="SUPFAM" id="SSF52172">
    <property type="entry name" value="CheY-like"/>
    <property type="match status" value="1"/>
</dbReference>
<dbReference type="Pfam" id="PF01590">
    <property type="entry name" value="GAF"/>
    <property type="match status" value="1"/>
</dbReference>
<keyword evidence="2" id="KW-0418">Kinase</keyword>
<dbReference type="InterPro" id="IPR029016">
    <property type="entry name" value="GAF-like_dom_sf"/>
</dbReference>
<dbReference type="Gene3D" id="3.30.450.40">
    <property type="match status" value="1"/>
</dbReference>
<dbReference type="SMART" id="SM00065">
    <property type="entry name" value="GAF"/>
    <property type="match status" value="1"/>
</dbReference>
<name>A0A010ZKQ6_9ACTN</name>
<dbReference type="Proteomes" id="UP000021053">
    <property type="component" value="Unassembled WGS sequence"/>
</dbReference>
<dbReference type="OrthoDB" id="3683444at2"/>
<dbReference type="HOGENOM" id="CLU_074354_3_1_11"/>
<dbReference type="RefSeq" id="WP_035847749.1">
    <property type="nucleotide sequence ID" value="NZ_KK073874.1"/>
</dbReference>
<gene>
    <name evidence="6" type="ORF">CryarDRAFT_0258</name>
</gene>
<dbReference type="InterPro" id="IPR011006">
    <property type="entry name" value="CheY-like_superfamily"/>
</dbReference>
<proteinExistence type="predicted"/>
<reference evidence="6 7" key="1">
    <citation type="submission" date="2013-07" db="EMBL/GenBank/DDBJ databases">
        <authorList>
            <consortium name="DOE Joint Genome Institute"/>
            <person name="Eisen J."/>
            <person name="Huntemann M."/>
            <person name="Han J."/>
            <person name="Chen A."/>
            <person name="Kyrpides N."/>
            <person name="Mavromatis K."/>
            <person name="Markowitz V."/>
            <person name="Palaniappan K."/>
            <person name="Ivanova N."/>
            <person name="Schaumberg A."/>
            <person name="Pati A."/>
            <person name="Liolios K."/>
            <person name="Nordberg H.P."/>
            <person name="Cantor M.N."/>
            <person name="Hua S.X."/>
            <person name="Woyke T."/>
        </authorList>
    </citation>
    <scope>NUCLEOTIDE SEQUENCE [LARGE SCALE GENOMIC DNA]</scope>
    <source>
        <strain evidence="6 7">DSM 44712</strain>
    </source>
</reference>
<keyword evidence="4" id="KW-0804">Transcription</keyword>
<organism evidence="6 7">
    <name type="scientific">Cryptosporangium arvum DSM 44712</name>
    <dbReference type="NCBI Taxonomy" id="927661"/>
    <lineage>
        <taxon>Bacteria</taxon>
        <taxon>Bacillati</taxon>
        <taxon>Actinomycetota</taxon>
        <taxon>Actinomycetes</taxon>
        <taxon>Cryptosporangiales</taxon>
        <taxon>Cryptosporangiaceae</taxon>
        <taxon>Cryptosporangium</taxon>
    </lineage>
</organism>
<evidence type="ECO:0000313" key="6">
    <source>
        <dbReference type="EMBL" id="EXG79229.1"/>
    </source>
</evidence>
<evidence type="ECO:0000256" key="4">
    <source>
        <dbReference type="ARBA" id="ARBA00023163"/>
    </source>
</evidence>
<evidence type="ECO:0000259" key="5">
    <source>
        <dbReference type="PROSITE" id="PS50921"/>
    </source>
</evidence>
<dbReference type="AlphaFoldDB" id="A0A010ZKQ6"/>
<dbReference type="PROSITE" id="PS50921">
    <property type="entry name" value="ANTAR"/>
    <property type="match status" value="1"/>
</dbReference>
<evidence type="ECO:0000256" key="3">
    <source>
        <dbReference type="ARBA" id="ARBA00023015"/>
    </source>
</evidence>
<evidence type="ECO:0000256" key="2">
    <source>
        <dbReference type="ARBA" id="ARBA00022777"/>
    </source>
</evidence>
<comment type="caution">
    <text evidence="6">The sequence shown here is derived from an EMBL/GenBank/DDBJ whole genome shotgun (WGS) entry which is preliminary data.</text>
</comment>
<protein>
    <submittedName>
        <fullName evidence="6">Response regulator with putative antiterminator output domain</fullName>
    </submittedName>
</protein>
<dbReference type="SUPFAM" id="SSF55781">
    <property type="entry name" value="GAF domain-like"/>
    <property type="match status" value="1"/>
</dbReference>
<evidence type="ECO:0000313" key="7">
    <source>
        <dbReference type="Proteomes" id="UP000021053"/>
    </source>
</evidence>
<dbReference type="PATRIC" id="fig|927661.3.peg.247"/>
<dbReference type="InterPro" id="IPR003018">
    <property type="entry name" value="GAF"/>
</dbReference>
<dbReference type="InterPro" id="IPR012074">
    <property type="entry name" value="GAF_ANTAR"/>
</dbReference>
<dbReference type="PIRSF" id="PIRSF036625">
    <property type="entry name" value="GAF_ANTAR"/>
    <property type="match status" value="1"/>
</dbReference>